<comment type="similarity">
    <text evidence="10">Belongs to the PlsY family.</text>
</comment>
<dbReference type="PANTHER" id="PTHR30309">
    <property type="entry name" value="INNER MEMBRANE PROTEIN YGIH"/>
    <property type="match status" value="1"/>
</dbReference>
<name>A0ABT9IWS6_9BACL</name>
<evidence type="ECO:0000256" key="5">
    <source>
        <dbReference type="ARBA" id="ARBA00022989"/>
    </source>
</evidence>
<evidence type="ECO:0000256" key="3">
    <source>
        <dbReference type="ARBA" id="ARBA00022679"/>
    </source>
</evidence>
<dbReference type="Pfam" id="PF02660">
    <property type="entry name" value="G3P_acyltransf"/>
    <property type="match status" value="1"/>
</dbReference>
<keyword evidence="3 10" id="KW-0808">Transferase</keyword>
<gene>
    <name evidence="10 11" type="primary">plsY</name>
    <name evidence="11" type="ORF">Q5Y73_06685</name>
</gene>
<dbReference type="HAMAP" id="MF_01043">
    <property type="entry name" value="PlsY"/>
    <property type="match status" value="1"/>
</dbReference>
<keyword evidence="4 10" id="KW-0812">Transmembrane</keyword>
<dbReference type="EC" id="2.3.1.275" evidence="10"/>
<evidence type="ECO:0000313" key="12">
    <source>
        <dbReference type="Proteomes" id="UP001231941"/>
    </source>
</evidence>
<keyword evidence="7 10" id="KW-0472">Membrane</keyword>
<keyword evidence="5 10" id="KW-1133">Transmembrane helix</keyword>
<dbReference type="EMBL" id="JAVAMP010000002">
    <property type="protein sequence ID" value="MDP5273783.1"/>
    <property type="molecule type" value="Genomic_DNA"/>
</dbReference>
<feature type="transmembrane region" description="Helical" evidence="10">
    <location>
        <begin position="6"/>
        <end position="26"/>
    </location>
</feature>
<dbReference type="Proteomes" id="UP001231941">
    <property type="component" value="Unassembled WGS sequence"/>
</dbReference>
<keyword evidence="2 10" id="KW-0444">Lipid biosynthesis</keyword>
<comment type="catalytic activity">
    <reaction evidence="10">
        <text>an acyl phosphate + sn-glycerol 3-phosphate = a 1-acyl-sn-glycero-3-phosphate + phosphate</text>
        <dbReference type="Rhea" id="RHEA:34075"/>
        <dbReference type="ChEBI" id="CHEBI:43474"/>
        <dbReference type="ChEBI" id="CHEBI:57597"/>
        <dbReference type="ChEBI" id="CHEBI:57970"/>
        <dbReference type="ChEBI" id="CHEBI:59918"/>
        <dbReference type="EC" id="2.3.1.275"/>
    </reaction>
</comment>
<feature type="transmembrane region" description="Helical" evidence="10">
    <location>
        <begin position="81"/>
        <end position="101"/>
    </location>
</feature>
<sequence>MNFILPILISYLLGSISFSTIAAKVLKGIDIRNHGSGNAGATNALRVIGVGPGIAVLLLDVFKGILAVWIGEWFTPNELLVPVLCGLFVIAGHNWPVFFGFKGGKGIATTIGVAATIAFLPTLYAGLISIVFLIITRYVSLFSLLFSLLLPISVFIFSDAVEIFYLSIAIWLFAWFRHRSNIIRIIQGQERKVGQKG</sequence>
<evidence type="ECO:0000256" key="9">
    <source>
        <dbReference type="ARBA" id="ARBA00023264"/>
    </source>
</evidence>
<feature type="transmembrane region" description="Helical" evidence="10">
    <location>
        <begin position="113"/>
        <end position="135"/>
    </location>
</feature>
<keyword evidence="1 10" id="KW-1003">Cell membrane</keyword>
<dbReference type="RefSeq" id="WP_305991085.1">
    <property type="nucleotide sequence ID" value="NZ_JAVAMP010000002.1"/>
</dbReference>
<dbReference type="PANTHER" id="PTHR30309:SF0">
    <property type="entry name" value="GLYCEROL-3-PHOSPHATE ACYLTRANSFERASE-RELATED"/>
    <property type="match status" value="1"/>
</dbReference>
<evidence type="ECO:0000256" key="7">
    <source>
        <dbReference type="ARBA" id="ARBA00023136"/>
    </source>
</evidence>
<dbReference type="SMART" id="SM01207">
    <property type="entry name" value="G3P_acyltransf"/>
    <property type="match status" value="1"/>
</dbReference>
<comment type="subunit">
    <text evidence="10">Probably interacts with PlsX.</text>
</comment>
<reference evidence="11 12" key="1">
    <citation type="submission" date="2023-08" db="EMBL/GenBank/DDBJ databases">
        <authorList>
            <person name="Park J.-S."/>
        </authorList>
    </citation>
    <scope>NUCLEOTIDE SEQUENCE [LARGE SCALE GENOMIC DNA]</scope>
    <source>
        <strain evidence="11 12">2205SS18-9</strain>
    </source>
</reference>
<dbReference type="NCBIfam" id="TIGR00023">
    <property type="entry name" value="glycerol-3-phosphate 1-O-acyltransferase PlsY"/>
    <property type="match status" value="1"/>
</dbReference>
<comment type="caution">
    <text evidence="11">The sequence shown here is derived from an EMBL/GenBank/DDBJ whole genome shotgun (WGS) entry which is preliminary data.</text>
</comment>
<evidence type="ECO:0000256" key="4">
    <source>
        <dbReference type="ARBA" id="ARBA00022692"/>
    </source>
</evidence>
<proteinExistence type="inferred from homology"/>
<organism evidence="11 12">
    <name type="scientific">Chengkuizengella axinellae</name>
    <dbReference type="NCBI Taxonomy" id="3064388"/>
    <lineage>
        <taxon>Bacteria</taxon>
        <taxon>Bacillati</taxon>
        <taxon>Bacillota</taxon>
        <taxon>Bacilli</taxon>
        <taxon>Bacillales</taxon>
        <taxon>Paenibacillaceae</taxon>
        <taxon>Chengkuizengella</taxon>
    </lineage>
</organism>
<evidence type="ECO:0000256" key="1">
    <source>
        <dbReference type="ARBA" id="ARBA00022475"/>
    </source>
</evidence>
<keyword evidence="9 10" id="KW-1208">Phospholipid metabolism</keyword>
<evidence type="ECO:0000256" key="2">
    <source>
        <dbReference type="ARBA" id="ARBA00022516"/>
    </source>
</evidence>
<comment type="pathway">
    <text evidence="10">Lipid metabolism; phospholipid metabolism.</text>
</comment>
<keyword evidence="11" id="KW-0012">Acyltransferase</keyword>
<keyword evidence="12" id="KW-1185">Reference proteome</keyword>
<dbReference type="GO" id="GO:0004366">
    <property type="term" value="F:glycerol-3-phosphate O-acyltransferase activity"/>
    <property type="evidence" value="ECO:0007669"/>
    <property type="project" value="UniProtKB-EC"/>
</dbReference>
<keyword evidence="6 10" id="KW-0443">Lipid metabolism</keyword>
<evidence type="ECO:0000256" key="6">
    <source>
        <dbReference type="ARBA" id="ARBA00023098"/>
    </source>
</evidence>
<evidence type="ECO:0000256" key="10">
    <source>
        <dbReference type="HAMAP-Rule" id="MF_01043"/>
    </source>
</evidence>
<keyword evidence="8 10" id="KW-0594">Phospholipid biosynthesis</keyword>
<comment type="function">
    <text evidence="10">Catalyzes the transfer of an acyl group from acyl-phosphate (acyl-PO(4)) to glycerol-3-phosphate (G3P) to form lysophosphatidic acid (LPA). This enzyme utilizes acyl-phosphate as fatty acyl donor, but not acyl-CoA or acyl-ACP.</text>
</comment>
<feature type="transmembrane region" description="Helical" evidence="10">
    <location>
        <begin position="141"/>
        <end position="174"/>
    </location>
</feature>
<dbReference type="InterPro" id="IPR003811">
    <property type="entry name" value="G3P_acylTferase_PlsY"/>
</dbReference>
<evidence type="ECO:0000313" key="11">
    <source>
        <dbReference type="EMBL" id="MDP5273783.1"/>
    </source>
</evidence>
<feature type="transmembrane region" description="Helical" evidence="10">
    <location>
        <begin position="47"/>
        <end position="69"/>
    </location>
</feature>
<evidence type="ECO:0000256" key="8">
    <source>
        <dbReference type="ARBA" id="ARBA00023209"/>
    </source>
</evidence>
<accession>A0ABT9IWS6</accession>
<comment type="subcellular location">
    <subcellularLocation>
        <location evidence="10">Cell membrane</location>
        <topology evidence="10">Multi-pass membrane protein</topology>
    </subcellularLocation>
</comment>
<protein>
    <recommendedName>
        <fullName evidence="10">Glycerol-3-phosphate acyltransferase</fullName>
    </recommendedName>
    <alternativeName>
        <fullName evidence="10">Acyl-PO4 G3P acyltransferase</fullName>
    </alternativeName>
    <alternativeName>
        <fullName evidence="10">Acyl-phosphate--glycerol-3-phosphate acyltransferase</fullName>
    </alternativeName>
    <alternativeName>
        <fullName evidence="10">G3P acyltransferase</fullName>
        <shortName evidence="10">GPAT</shortName>
        <ecNumber evidence="10">2.3.1.275</ecNumber>
    </alternativeName>
    <alternativeName>
        <fullName evidence="10">Lysophosphatidic acid synthase</fullName>
        <shortName evidence="10">LPA synthase</shortName>
    </alternativeName>
</protein>